<proteinExistence type="predicted"/>
<protein>
    <submittedName>
        <fullName evidence="4">Transmembrane protein</fullName>
    </submittedName>
</protein>
<gene>
    <name evidence="2" type="ORF">TCNE_LOCUS18098</name>
</gene>
<feature type="transmembrane region" description="Helical" evidence="1">
    <location>
        <begin position="21"/>
        <end position="45"/>
    </location>
</feature>
<accession>A0A183VBH8</accession>
<keyword evidence="1" id="KW-0812">Transmembrane</keyword>
<reference evidence="4" key="1">
    <citation type="submission" date="2016-06" db="UniProtKB">
        <authorList>
            <consortium name="WormBaseParasite"/>
        </authorList>
    </citation>
    <scope>IDENTIFICATION</scope>
</reference>
<dbReference type="EMBL" id="UYWY01025124">
    <property type="protein sequence ID" value="VDM49419.1"/>
    <property type="molecule type" value="Genomic_DNA"/>
</dbReference>
<sequence>MADMVTVDGTMDMTDIWTGEWVAILAAVLTTTMVAQPLILCFFYVSPGKRARREGAICAAKQHDYYHAQGTVTALSGVQYTIRVDVRRASAALTSLQI</sequence>
<dbReference type="WBParaSite" id="TCNE_0001810201-mRNA-1">
    <property type="protein sequence ID" value="TCNE_0001810201-mRNA-1"/>
    <property type="gene ID" value="TCNE_0001810201"/>
</dbReference>
<reference evidence="2 3" key="2">
    <citation type="submission" date="2018-11" db="EMBL/GenBank/DDBJ databases">
        <authorList>
            <consortium name="Pathogen Informatics"/>
        </authorList>
    </citation>
    <scope>NUCLEOTIDE SEQUENCE [LARGE SCALE GENOMIC DNA]</scope>
</reference>
<evidence type="ECO:0000313" key="2">
    <source>
        <dbReference type="EMBL" id="VDM49419.1"/>
    </source>
</evidence>
<organism evidence="3 4">
    <name type="scientific">Toxocara canis</name>
    <name type="common">Canine roundworm</name>
    <dbReference type="NCBI Taxonomy" id="6265"/>
    <lineage>
        <taxon>Eukaryota</taxon>
        <taxon>Metazoa</taxon>
        <taxon>Ecdysozoa</taxon>
        <taxon>Nematoda</taxon>
        <taxon>Chromadorea</taxon>
        <taxon>Rhabditida</taxon>
        <taxon>Spirurina</taxon>
        <taxon>Ascaridomorpha</taxon>
        <taxon>Ascaridoidea</taxon>
        <taxon>Toxocaridae</taxon>
        <taxon>Toxocara</taxon>
    </lineage>
</organism>
<keyword evidence="1" id="KW-0472">Membrane</keyword>
<name>A0A183VBH8_TOXCA</name>
<keyword evidence="1" id="KW-1133">Transmembrane helix</keyword>
<evidence type="ECO:0000313" key="4">
    <source>
        <dbReference type="WBParaSite" id="TCNE_0001810201-mRNA-1"/>
    </source>
</evidence>
<evidence type="ECO:0000313" key="3">
    <source>
        <dbReference type="Proteomes" id="UP000050794"/>
    </source>
</evidence>
<evidence type="ECO:0000256" key="1">
    <source>
        <dbReference type="SAM" id="Phobius"/>
    </source>
</evidence>
<keyword evidence="3" id="KW-1185">Reference proteome</keyword>
<dbReference type="AlphaFoldDB" id="A0A183VBH8"/>
<dbReference type="Proteomes" id="UP000050794">
    <property type="component" value="Unassembled WGS sequence"/>
</dbReference>